<dbReference type="AlphaFoldDB" id="A0A5R8NEG5"/>
<organism evidence="1 2">
    <name type="scientific">Nocardia cyriacigeorgica</name>
    <dbReference type="NCBI Taxonomy" id="135487"/>
    <lineage>
        <taxon>Bacteria</taxon>
        <taxon>Bacillati</taxon>
        <taxon>Actinomycetota</taxon>
        <taxon>Actinomycetes</taxon>
        <taxon>Mycobacteriales</taxon>
        <taxon>Nocardiaceae</taxon>
        <taxon>Nocardia</taxon>
    </lineage>
</organism>
<gene>
    <name evidence="1" type="ORF">FEK34_25295</name>
</gene>
<name>A0A5R8NEG5_9NOCA</name>
<dbReference type="RefSeq" id="WP_138451701.1">
    <property type="nucleotide sequence ID" value="NZ_VBUT01000011.1"/>
</dbReference>
<sequence>MEDETLEERSNRIYHEIEQRVRREEAAWYPSRTLERTAWSVVGCWQMVISEVNAIYFHAAGPGAPPLVKTELPAKIRKAAEILGVRWPHDEWSAAAERTSKARHKLAHLLYIDSISGSRPHRTMTIGRMGAPGEPHKTSDGHPRGLSWRHIPDPDKEPDGVPWSQTTMHLDTVTEDEMADALGAMRWMRDCSRFLDYLGSVAREVKPRRGLVLPKTDEELLPWWFPDWGDPASTRLTWGDVLVPGRRAGRP</sequence>
<evidence type="ECO:0000313" key="1">
    <source>
        <dbReference type="EMBL" id="TLF74040.1"/>
    </source>
</evidence>
<evidence type="ECO:0000313" key="2">
    <source>
        <dbReference type="Proteomes" id="UP000306378"/>
    </source>
</evidence>
<reference evidence="1 2" key="1">
    <citation type="submission" date="2019-05" db="EMBL/GenBank/DDBJ databases">
        <title>Genomes sequences of two Nocardia cyriacigeorgica environmental isolates, type strains Nocardia asteroides ATCC 19247 and Nocardia cyriacigeorgica DSM 44484.</title>
        <authorList>
            <person name="Vautrin F."/>
            <person name="Bergeron E."/>
            <person name="Dubost A."/>
            <person name="Abrouk D."/>
            <person name="Rodriguez Nava V."/>
            <person name="Pujic P."/>
        </authorList>
    </citation>
    <scope>NUCLEOTIDE SEQUENCE [LARGE SCALE GENOMIC DNA]</scope>
    <source>
        <strain evidence="1 2">EML 446</strain>
    </source>
</reference>
<proteinExistence type="predicted"/>
<protein>
    <submittedName>
        <fullName evidence="1">Uncharacterized protein</fullName>
    </submittedName>
</protein>
<accession>A0A5R8NEG5</accession>
<comment type="caution">
    <text evidence="1">The sequence shown here is derived from an EMBL/GenBank/DDBJ whole genome shotgun (WGS) entry which is preliminary data.</text>
</comment>
<dbReference type="Proteomes" id="UP000306378">
    <property type="component" value="Unassembled WGS sequence"/>
</dbReference>
<dbReference type="EMBL" id="VBUT01000011">
    <property type="protein sequence ID" value="TLF74040.1"/>
    <property type="molecule type" value="Genomic_DNA"/>
</dbReference>